<protein>
    <submittedName>
        <fullName evidence="1">Uncharacterized protein</fullName>
    </submittedName>
</protein>
<geneLocation type="mitochondrion" evidence="1"/>
<evidence type="ECO:0000313" key="1">
    <source>
        <dbReference type="EMBL" id="KUM51423.1"/>
    </source>
</evidence>
<organism evidence="1">
    <name type="scientific">Picea glauca</name>
    <name type="common">White spruce</name>
    <name type="synonym">Pinus glauca</name>
    <dbReference type="NCBI Taxonomy" id="3330"/>
    <lineage>
        <taxon>Eukaryota</taxon>
        <taxon>Viridiplantae</taxon>
        <taxon>Streptophyta</taxon>
        <taxon>Embryophyta</taxon>
        <taxon>Tracheophyta</taxon>
        <taxon>Spermatophyta</taxon>
        <taxon>Pinopsida</taxon>
        <taxon>Pinidae</taxon>
        <taxon>Conifers I</taxon>
        <taxon>Pinales</taxon>
        <taxon>Pinaceae</taxon>
        <taxon>Picea</taxon>
    </lineage>
</organism>
<accession>A0A117NJD9</accession>
<name>A0A117NJD9_PICGL</name>
<reference evidence="1" key="1">
    <citation type="journal article" date="2015" name="Genome Biol. Evol.">
        <title>Organellar Genomes of White Spruce (Picea glauca): Assembly and Annotation.</title>
        <authorList>
            <person name="Jackman S.D."/>
            <person name="Warren R.L."/>
            <person name="Gibb E.A."/>
            <person name="Vandervalk B.P."/>
            <person name="Mohamadi H."/>
            <person name="Chu J."/>
            <person name="Raymond A."/>
            <person name="Pleasance S."/>
            <person name="Coope R."/>
            <person name="Wildung M.R."/>
            <person name="Ritland C.E."/>
            <person name="Bousquet J."/>
            <person name="Jones S.J."/>
            <person name="Bohlmann J."/>
            <person name="Birol I."/>
        </authorList>
    </citation>
    <scope>NUCLEOTIDE SEQUENCE [LARGE SCALE GENOMIC DNA]</scope>
    <source>
        <tissue evidence="1">Flushing bud</tissue>
    </source>
</reference>
<keyword evidence="1" id="KW-0496">Mitochondrion</keyword>
<dbReference type="AlphaFoldDB" id="A0A117NJD9"/>
<proteinExistence type="predicted"/>
<sequence>MGSSSLVFHYDEEILEALNAPDYPWDDMHHRSYFSPHDAFYPQNPSNQFSIETKDFLPPGHVDWFKNPISTPDTFEEDHMEKISPTIKVDIFATPGVAKNILLGASCSLEEVAAYQSLF</sequence>
<comment type="caution">
    <text evidence="1">The sequence shown here is derived from an EMBL/GenBank/DDBJ whole genome shotgun (WGS) entry which is preliminary data.</text>
</comment>
<gene>
    <name evidence="1" type="ORF">ABT39_MTgene1271</name>
</gene>
<dbReference type="EMBL" id="LKAM01000001">
    <property type="protein sequence ID" value="KUM51423.1"/>
    <property type="molecule type" value="Genomic_DNA"/>
</dbReference>